<organism evidence="1">
    <name type="scientific">uncultured Desulfovibrio sp</name>
    <dbReference type="NCBI Taxonomy" id="167968"/>
    <lineage>
        <taxon>Bacteria</taxon>
        <taxon>Pseudomonadati</taxon>
        <taxon>Thermodesulfobacteriota</taxon>
        <taxon>Desulfovibrionia</taxon>
        <taxon>Desulfovibrionales</taxon>
        <taxon>Desulfovibrionaceae</taxon>
        <taxon>Desulfovibrio</taxon>
        <taxon>environmental samples</taxon>
    </lineage>
</organism>
<evidence type="ECO:0000313" key="1">
    <source>
        <dbReference type="EMBL" id="SCM72634.1"/>
    </source>
</evidence>
<sequence>MTPPPAMACTSPEKQQYPNQIAYAVTSAAFENIGITVGVGFFTGRQTSLSAQIPQN</sequence>
<gene>
    <name evidence="1" type="ORF">KL86DES1_20745</name>
</gene>
<dbReference type="AlphaFoldDB" id="A0A212L4X7"/>
<reference evidence="1" key="1">
    <citation type="submission" date="2016-08" db="EMBL/GenBank/DDBJ databases">
        <authorList>
            <person name="Seilhamer J.J."/>
        </authorList>
    </citation>
    <scope>NUCLEOTIDE SEQUENCE</scope>
    <source>
        <strain evidence="1">86-1</strain>
    </source>
</reference>
<protein>
    <submittedName>
        <fullName evidence="1">Uncharacterized protein</fullName>
    </submittedName>
</protein>
<accession>A0A212L4X7</accession>
<proteinExistence type="predicted"/>
<dbReference type="EMBL" id="FMJC01000002">
    <property type="protein sequence ID" value="SCM72634.1"/>
    <property type="molecule type" value="Genomic_DNA"/>
</dbReference>
<name>A0A212L4X7_9BACT</name>